<evidence type="ECO:0000313" key="2">
    <source>
        <dbReference type="EMBL" id="EAQ97461.1"/>
    </source>
</evidence>
<accession>A4A8R9</accession>
<reference evidence="2 3" key="2">
    <citation type="journal article" date="2009" name="PLoS ONE">
        <title>The photosynthetic apparatus and its regulation in the aerobic gammaproteobacterium Congregibacter litoralis gen. nov., sp. nov.</title>
        <authorList>
            <person name="Spring S."/>
            <person name="Lunsdorf H."/>
            <person name="Fuchs B.M."/>
            <person name="Tindall B.J."/>
        </authorList>
    </citation>
    <scope>NUCLEOTIDE SEQUENCE [LARGE SCALE GENOMIC DNA]</scope>
    <source>
        <strain evidence="2">KT71</strain>
    </source>
</reference>
<name>A4A8R9_9GAMM</name>
<proteinExistence type="predicted"/>
<dbReference type="Pfam" id="PF17957">
    <property type="entry name" value="Big_7"/>
    <property type="match status" value="1"/>
</dbReference>
<evidence type="ECO:0008006" key="4">
    <source>
        <dbReference type="Google" id="ProtNLM"/>
    </source>
</evidence>
<gene>
    <name evidence="2" type="ORF">KT71_04110</name>
</gene>
<dbReference type="InterPro" id="IPR013783">
    <property type="entry name" value="Ig-like_fold"/>
</dbReference>
<feature type="region of interest" description="Disordered" evidence="1">
    <location>
        <begin position="78"/>
        <end position="102"/>
    </location>
</feature>
<reference evidence="2 3" key="1">
    <citation type="journal article" date="2007" name="Proc. Natl. Acad. Sci. U.S.A.">
        <title>Characterization of a marine gammaproteobacterium capable of aerobic anoxygenic photosynthesis.</title>
        <authorList>
            <person name="Fuchs B.M."/>
            <person name="Spring S."/>
            <person name="Teeling H."/>
            <person name="Quast C."/>
            <person name="Wulf J."/>
            <person name="Schattenhofer M."/>
            <person name="Yan S."/>
            <person name="Ferriera S."/>
            <person name="Johnson J."/>
            <person name="Glockner F.O."/>
            <person name="Amann R."/>
        </authorList>
    </citation>
    <scope>NUCLEOTIDE SEQUENCE [LARGE SCALE GENOMIC DNA]</scope>
    <source>
        <strain evidence="2">KT71</strain>
    </source>
</reference>
<evidence type="ECO:0000313" key="3">
    <source>
        <dbReference type="Proteomes" id="UP000019205"/>
    </source>
</evidence>
<comment type="caution">
    <text evidence="2">The sequence shown here is derived from an EMBL/GenBank/DDBJ whole genome shotgun (WGS) entry which is preliminary data.</text>
</comment>
<feature type="compositionally biased region" description="Low complexity" evidence="1">
    <location>
        <begin position="89"/>
        <end position="102"/>
    </location>
</feature>
<dbReference type="Proteomes" id="UP000019205">
    <property type="component" value="Chromosome"/>
</dbReference>
<organism evidence="2 3">
    <name type="scientific">Congregibacter litoralis KT71</name>
    <dbReference type="NCBI Taxonomy" id="314285"/>
    <lineage>
        <taxon>Bacteria</taxon>
        <taxon>Pseudomonadati</taxon>
        <taxon>Pseudomonadota</taxon>
        <taxon>Gammaproteobacteria</taxon>
        <taxon>Cellvibrionales</taxon>
        <taxon>Halieaceae</taxon>
        <taxon>Congregibacter</taxon>
    </lineage>
</organism>
<protein>
    <recommendedName>
        <fullName evidence="4">DUF4124 domain-containing protein</fullName>
    </recommendedName>
</protein>
<evidence type="ECO:0000256" key="1">
    <source>
        <dbReference type="SAM" id="MobiDB-lite"/>
    </source>
</evidence>
<sequence>MVGSQKTPLFSATNRVISAITVAVALVAIAPVSFAWGQVYKVIDDENGVVFTDSPQTMDTTGKQSVEKIEMQEINTATPVEMRPPAPAAPSADAESAADAEPTVTIASPADESTIAMGPGNFSVSATATPPLSRAERLVLLIDGSPRGEPQSSGSWFVEGAMRGPHDLVVQRTTSRGKVIATSDSVRIYVLRPSIIGR</sequence>
<dbReference type="RefSeq" id="WP_008293235.1">
    <property type="nucleotide sequence ID" value="NZ_CM002299.1"/>
</dbReference>
<keyword evidence="3" id="KW-1185">Reference proteome</keyword>
<dbReference type="HOGENOM" id="CLU_110739_1_1_6"/>
<dbReference type="Gene3D" id="2.60.40.10">
    <property type="entry name" value="Immunoglobulins"/>
    <property type="match status" value="1"/>
</dbReference>
<dbReference type="EMBL" id="AAOA02000002">
    <property type="protein sequence ID" value="EAQ97461.1"/>
    <property type="molecule type" value="Genomic_DNA"/>
</dbReference>
<dbReference type="eggNOG" id="ENOG5031MDH">
    <property type="taxonomic scope" value="Bacteria"/>
</dbReference>
<dbReference type="STRING" id="314285.KT71_04110"/>
<dbReference type="AlphaFoldDB" id="A4A8R9"/>